<feature type="chain" id="PRO_5014915914" evidence="1">
    <location>
        <begin position="30"/>
        <end position="160"/>
    </location>
</feature>
<comment type="caution">
    <text evidence="2">The sequence shown here is derived from an EMBL/GenBank/DDBJ whole genome shotgun (WGS) entry which is preliminary data.</text>
</comment>
<sequence length="160" mass="17600">MEHVMIRRLLAPCLLGLAVATAAMTDARAARVAETDEFLTGEIAVERRIRLPQGGASARMHVDLAITNTGAEDLILRAPAECAVHNWIIALPNNDPVLYGVEPDCKGETVETVIEAGGTLKGGNSIMLRSNDLTVGQRYYLIYEFWGVRMRTPFQIFEDD</sequence>
<organism evidence="2 3">
    <name type="scientific">Minwuia thermotolerans</name>
    <dbReference type="NCBI Taxonomy" id="2056226"/>
    <lineage>
        <taxon>Bacteria</taxon>
        <taxon>Pseudomonadati</taxon>
        <taxon>Pseudomonadota</taxon>
        <taxon>Alphaproteobacteria</taxon>
        <taxon>Minwuiales</taxon>
        <taxon>Minwuiaceae</taxon>
        <taxon>Minwuia</taxon>
    </lineage>
</organism>
<evidence type="ECO:0000256" key="1">
    <source>
        <dbReference type="SAM" id="SignalP"/>
    </source>
</evidence>
<reference evidence="2 3" key="1">
    <citation type="submission" date="2017-11" db="EMBL/GenBank/DDBJ databases">
        <title>Draft genome sequence of Rhizobiales bacterium SY3-13.</title>
        <authorList>
            <person name="Sun C."/>
        </authorList>
    </citation>
    <scope>NUCLEOTIDE SEQUENCE [LARGE SCALE GENOMIC DNA]</scope>
    <source>
        <strain evidence="2 3">SY3-13</strain>
    </source>
</reference>
<protein>
    <submittedName>
        <fullName evidence="2">Uncharacterized protein</fullName>
    </submittedName>
</protein>
<dbReference type="AlphaFoldDB" id="A0A2M9FY10"/>
<feature type="signal peptide" evidence="1">
    <location>
        <begin position="1"/>
        <end position="29"/>
    </location>
</feature>
<keyword evidence="1" id="KW-0732">Signal</keyword>
<evidence type="ECO:0000313" key="3">
    <source>
        <dbReference type="Proteomes" id="UP000229498"/>
    </source>
</evidence>
<gene>
    <name evidence="2" type="ORF">CVT23_18375</name>
</gene>
<evidence type="ECO:0000313" key="2">
    <source>
        <dbReference type="EMBL" id="PJK28334.1"/>
    </source>
</evidence>
<accession>A0A2M9FY10</accession>
<keyword evidence="3" id="KW-1185">Reference proteome</keyword>
<proteinExistence type="predicted"/>
<dbReference type="Proteomes" id="UP000229498">
    <property type="component" value="Unassembled WGS sequence"/>
</dbReference>
<name>A0A2M9FY10_9PROT</name>
<dbReference type="EMBL" id="PHIG01000047">
    <property type="protein sequence ID" value="PJK28334.1"/>
    <property type="molecule type" value="Genomic_DNA"/>
</dbReference>